<protein>
    <submittedName>
        <fullName evidence="2">Uncharacterized protein</fullName>
    </submittedName>
</protein>
<feature type="compositionally biased region" description="Pro residues" evidence="1">
    <location>
        <begin position="137"/>
        <end position="147"/>
    </location>
</feature>
<dbReference type="Proteomes" id="UP001159363">
    <property type="component" value="Chromosome 5"/>
</dbReference>
<evidence type="ECO:0000313" key="2">
    <source>
        <dbReference type="EMBL" id="KAJ8880677.1"/>
    </source>
</evidence>
<feature type="region of interest" description="Disordered" evidence="1">
    <location>
        <begin position="76"/>
        <end position="172"/>
    </location>
</feature>
<reference evidence="2 3" key="1">
    <citation type="submission" date="2023-02" db="EMBL/GenBank/DDBJ databases">
        <title>LHISI_Scaffold_Assembly.</title>
        <authorList>
            <person name="Stuart O.P."/>
            <person name="Cleave R."/>
            <person name="Magrath M.J.L."/>
            <person name="Mikheyev A.S."/>
        </authorList>
    </citation>
    <scope>NUCLEOTIDE SEQUENCE [LARGE SCALE GENOMIC DNA]</scope>
    <source>
        <strain evidence="2">Daus_M_001</strain>
        <tissue evidence="2">Leg muscle</tissue>
    </source>
</reference>
<evidence type="ECO:0000313" key="3">
    <source>
        <dbReference type="Proteomes" id="UP001159363"/>
    </source>
</evidence>
<gene>
    <name evidence="2" type="ORF">PR048_017147</name>
</gene>
<accession>A0ABQ9H8R0</accession>
<keyword evidence="3" id="KW-1185">Reference proteome</keyword>
<organism evidence="2 3">
    <name type="scientific">Dryococelus australis</name>
    <dbReference type="NCBI Taxonomy" id="614101"/>
    <lineage>
        <taxon>Eukaryota</taxon>
        <taxon>Metazoa</taxon>
        <taxon>Ecdysozoa</taxon>
        <taxon>Arthropoda</taxon>
        <taxon>Hexapoda</taxon>
        <taxon>Insecta</taxon>
        <taxon>Pterygota</taxon>
        <taxon>Neoptera</taxon>
        <taxon>Polyneoptera</taxon>
        <taxon>Phasmatodea</taxon>
        <taxon>Verophasmatodea</taxon>
        <taxon>Anareolatae</taxon>
        <taxon>Phasmatidae</taxon>
        <taxon>Eurycanthinae</taxon>
        <taxon>Dryococelus</taxon>
    </lineage>
</organism>
<evidence type="ECO:0000256" key="1">
    <source>
        <dbReference type="SAM" id="MobiDB-lite"/>
    </source>
</evidence>
<proteinExistence type="predicted"/>
<name>A0ABQ9H8R0_9NEOP</name>
<sequence length="871" mass="96052">MTRGTCGSIAVSECMDERLAKTCTFDVLCDFHVPFAWREHFAGMKEFFLPPPSLRYRVGVVAAILSARTTCRALTAAKGDSHDRTQTNNLSPPLHSHSPGNCGDHERGGGSIKAGGKEAAPDDVLSSLPSAHDAANQPPPAYPPPSARRPCARVKQDTDLGSRQRTAAAQGCVARDGTRCLEKQKRGKYRTSPVRRTHSGIRLERFRDILENQNHRGGIENRTQVLANASPNVHDCAVWLARRQRSLAYSALMFNPLDCAWWRSSRGHWTSSRTNLSSLHYIGGGICQCHFLSSILAPSRTVTIRLPHFGRPSATCMKVKDDGESHDKGGLWVYFVDFSGRVSEEGHSWTRAVTGKDSYPVQSVRSLWVICFAGIPICDGPSRRHWQLGATHFRLSLLRASIPPPPPTLHAFLVLRLVRQLASHLGKPGSNPGGVPSVYLHVEIVLADAAGRRVFSTISHFPRHFILALLHIHLTLTLIGSQDLDIKSRSNLFTHSLTSQGVSYTGDNATCSRCAITAKRKAVNWPAVFLSFFMCNFVAMFSRGSDRNLACVCGDTGCKAVEATGRYGLAMTPVHKRDRTATYFYCPLSLDERAMSGLQVDPPSPSPRCRVDRALGEARMRRPCPSTEDSPSSRPRGCDDVRGIPAHPSAPAQGAVRQQPPDSSRHRAALGALVASNSHIGSFIKDVNICSVSELFCSFPAQEQRFFVAADAKVSRSPDWKRSTKEKKISVKKAHIKIESVTSMNGVLLKLKIYLLTSYRLAIYQPNGHMLIKIMKTSQRSRLMPLTLDCGCRKKVVCNTDCEVICVVVDLRSFVTILLIVRRSRSLKISFRPLLLCADVWPRDVYAIIALDTFALDTSSTMTVQYTCSTL</sequence>
<feature type="region of interest" description="Disordered" evidence="1">
    <location>
        <begin position="619"/>
        <end position="666"/>
    </location>
</feature>
<comment type="caution">
    <text evidence="2">The sequence shown here is derived from an EMBL/GenBank/DDBJ whole genome shotgun (WGS) entry which is preliminary data.</text>
</comment>
<dbReference type="EMBL" id="JARBHB010000006">
    <property type="protein sequence ID" value="KAJ8880677.1"/>
    <property type="molecule type" value="Genomic_DNA"/>
</dbReference>